<accession>A0A942YN04</accession>
<feature type="transmembrane region" description="Helical" evidence="1">
    <location>
        <begin position="160"/>
        <end position="176"/>
    </location>
</feature>
<keyword evidence="1" id="KW-0472">Membrane</keyword>
<organism evidence="2 3">
    <name type="scientific">Lederbergia citrisecunda</name>
    <dbReference type="NCBI Taxonomy" id="2833583"/>
    <lineage>
        <taxon>Bacteria</taxon>
        <taxon>Bacillati</taxon>
        <taxon>Bacillota</taxon>
        <taxon>Bacilli</taxon>
        <taxon>Bacillales</taxon>
        <taxon>Bacillaceae</taxon>
        <taxon>Lederbergia</taxon>
    </lineage>
</organism>
<dbReference type="RefSeq" id="WP_213111730.1">
    <property type="nucleotide sequence ID" value="NZ_JAGYPJ010000001.1"/>
</dbReference>
<feature type="transmembrane region" description="Helical" evidence="1">
    <location>
        <begin position="196"/>
        <end position="213"/>
    </location>
</feature>
<feature type="transmembrane region" description="Helical" evidence="1">
    <location>
        <begin position="222"/>
        <end position="241"/>
    </location>
</feature>
<sequence length="274" mass="30426">MEEVSHINSPPKKRLKTILFTIFVSIFALGGLILLESLQEGLLPWVTIGCPGCDAENPVYNVGKFRWFGAEHGALVGIMFSGSLIALLWKPWNKPLLLQFYILGHIIFLGLSFLIGTENPDAAPFIELIFLIPLIILALTYPGKGLWNNMFKSANYSRPLLLLTLIAFIFMAPSMWDQLQSQLNVVSEFAKYNRWAESIQLFSILIFSNLLAATRKPGWKELTILIGISYLFLGIAAITVPGQEGSWGIYGGIISILGGISYIGIASNRFKTKK</sequence>
<feature type="transmembrane region" description="Helical" evidence="1">
    <location>
        <begin position="17"/>
        <end position="35"/>
    </location>
</feature>
<dbReference type="Proteomes" id="UP000682713">
    <property type="component" value="Unassembled WGS sequence"/>
</dbReference>
<feature type="transmembrane region" description="Helical" evidence="1">
    <location>
        <begin position="96"/>
        <end position="116"/>
    </location>
</feature>
<keyword evidence="1" id="KW-0812">Transmembrane</keyword>
<evidence type="ECO:0000256" key="1">
    <source>
        <dbReference type="SAM" id="Phobius"/>
    </source>
</evidence>
<protein>
    <submittedName>
        <fullName evidence="2">Uncharacterized protein</fullName>
    </submittedName>
</protein>
<keyword evidence="3" id="KW-1185">Reference proteome</keyword>
<feature type="transmembrane region" description="Helical" evidence="1">
    <location>
        <begin position="122"/>
        <end position="139"/>
    </location>
</feature>
<proteinExistence type="predicted"/>
<keyword evidence="1" id="KW-1133">Transmembrane helix</keyword>
<dbReference type="EMBL" id="JAGYPJ010000001">
    <property type="protein sequence ID" value="MBS4201230.1"/>
    <property type="molecule type" value="Genomic_DNA"/>
</dbReference>
<feature type="transmembrane region" description="Helical" evidence="1">
    <location>
        <begin position="247"/>
        <end position="265"/>
    </location>
</feature>
<evidence type="ECO:0000313" key="3">
    <source>
        <dbReference type="Proteomes" id="UP000682713"/>
    </source>
</evidence>
<feature type="transmembrane region" description="Helical" evidence="1">
    <location>
        <begin position="67"/>
        <end position="89"/>
    </location>
</feature>
<gene>
    <name evidence="2" type="ORF">KHA93_16450</name>
</gene>
<reference evidence="2 3" key="1">
    <citation type="submission" date="2021-05" db="EMBL/GenBank/DDBJ databases">
        <title>Novel Bacillus species.</title>
        <authorList>
            <person name="Liu G."/>
        </authorList>
    </citation>
    <scope>NUCLEOTIDE SEQUENCE [LARGE SCALE GENOMIC DNA]</scope>
    <source>
        <strain evidence="2 3">FJAT-49732</strain>
    </source>
</reference>
<comment type="caution">
    <text evidence="2">The sequence shown here is derived from an EMBL/GenBank/DDBJ whole genome shotgun (WGS) entry which is preliminary data.</text>
</comment>
<dbReference type="AlphaFoldDB" id="A0A942YN04"/>
<evidence type="ECO:0000313" key="2">
    <source>
        <dbReference type="EMBL" id="MBS4201230.1"/>
    </source>
</evidence>
<name>A0A942YN04_9BACI</name>